<evidence type="ECO:0000313" key="2">
    <source>
        <dbReference type="EMBL" id="SEL13677.1"/>
    </source>
</evidence>
<proteinExistence type="predicted"/>
<dbReference type="RefSeq" id="WP_091407661.1">
    <property type="nucleotide sequence ID" value="NZ_FOAB01000003.1"/>
</dbReference>
<dbReference type="OrthoDB" id="1165021at2"/>
<name>A0A1H7MST8_AQUAM</name>
<evidence type="ECO:0008006" key="4">
    <source>
        <dbReference type="Google" id="ProtNLM"/>
    </source>
</evidence>
<dbReference type="AlphaFoldDB" id="A0A1H7MST8"/>
<dbReference type="EMBL" id="FOAB01000003">
    <property type="protein sequence ID" value="SEL13677.1"/>
    <property type="molecule type" value="Genomic_DNA"/>
</dbReference>
<evidence type="ECO:0000256" key="1">
    <source>
        <dbReference type="SAM" id="SignalP"/>
    </source>
</evidence>
<accession>A0A1H7MST8</accession>
<protein>
    <recommendedName>
        <fullName evidence="4">GLPGLI family protein</fullName>
    </recommendedName>
</protein>
<feature type="chain" id="PRO_5011553801" description="GLPGLI family protein" evidence="1">
    <location>
        <begin position="21"/>
        <end position="100"/>
    </location>
</feature>
<feature type="signal peptide" evidence="1">
    <location>
        <begin position="1"/>
        <end position="20"/>
    </location>
</feature>
<keyword evidence="3" id="KW-1185">Reference proteome</keyword>
<sequence length="100" mass="11657">MKLKMIMIVVLIWFGQNSFGQTNTEENSTVEDTVTTTAITTSNNNEVLYSDKEWKKIKKQIRRNKKRIANSKNGIHSYKKVDTIYLEIKISNTNSQITDW</sequence>
<reference evidence="2 3" key="1">
    <citation type="submission" date="2016-10" db="EMBL/GenBank/DDBJ databases">
        <authorList>
            <person name="de Groot N.N."/>
        </authorList>
    </citation>
    <scope>NUCLEOTIDE SEQUENCE [LARGE SCALE GENOMIC DNA]</scope>
    <source>
        <strain evidence="2 3">DSM 25232</strain>
    </source>
</reference>
<organism evidence="2 3">
    <name type="scientific">Aquimarina amphilecti</name>
    <dbReference type="NCBI Taxonomy" id="1038014"/>
    <lineage>
        <taxon>Bacteria</taxon>
        <taxon>Pseudomonadati</taxon>
        <taxon>Bacteroidota</taxon>
        <taxon>Flavobacteriia</taxon>
        <taxon>Flavobacteriales</taxon>
        <taxon>Flavobacteriaceae</taxon>
        <taxon>Aquimarina</taxon>
    </lineage>
</organism>
<dbReference type="Proteomes" id="UP000198521">
    <property type="component" value="Unassembled WGS sequence"/>
</dbReference>
<gene>
    <name evidence="2" type="ORF">SAMN04487910_1824</name>
</gene>
<keyword evidence="1" id="KW-0732">Signal</keyword>
<evidence type="ECO:0000313" key="3">
    <source>
        <dbReference type="Proteomes" id="UP000198521"/>
    </source>
</evidence>
<dbReference type="STRING" id="1038014.SAMN04487910_1824"/>